<proteinExistence type="predicted"/>
<protein>
    <submittedName>
        <fullName evidence="1">Uncharacterized protein</fullName>
    </submittedName>
</protein>
<keyword evidence="2" id="KW-1185">Reference proteome</keyword>
<dbReference type="Proteomes" id="UP001055879">
    <property type="component" value="Linkage Group LG16"/>
</dbReference>
<name>A0ACB8XQ44_ARCLA</name>
<reference evidence="2" key="1">
    <citation type="journal article" date="2022" name="Mol. Ecol. Resour.">
        <title>The genomes of chicory, endive, great burdock and yacon provide insights into Asteraceae palaeo-polyploidization history and plant inulin production.</title>
        <authorList>
            <person name="Fan W."/>
            <person name="Wang S."/>
            <person name="Wang H."/>
            <person name="Wang A."/>
            <person name="Jiang F."/>
            <person name="Liu H."/>
            <person name="Zhao H."/>
            <person name="Xu D."/>
            <person name="Zhang Y."/>
        </authorList>
    </citation>
    <scope>NUCLEOTIDE SEQUENCE [LARGE SCALE GENOMIC DNA]</scope>
    <source>
        <strain evidence="2">cv. Niubang</strain>
    </source>
</reference>
<accession>A0ACB8XQ44</accession>
<dbReference type="EMBL" id="CM042062">
    <property type="protein sequence ID" value="KAI3668884.1"/>
    <property type="molecule type" value="Genomic_DNA"/>
</dbReference>
<sequence>MTSSDNQPMRDVQNDIKNGPFGNSALQKEEAVTRPFEAKSPPGSNSNNNNNVNRNLVYARRKSDAELSNSRTSDKNRTSGYQQLGDQNHIPHTEAKVKANDSIQSFSRVPVNSAPTRIINCENEHSAMDNWNSRFVQLQKYLKQCDSSNPEVYLQKLRSFSTDECSRRAVELERRAIQLMLEEGREIQRVKDLNVLGKSATNHPLLRPLTPVFKSEKLV</sequence>
<evidence type="ECO:0000313" key="1">
    <source>
        <dbReference type="EMBL" id="KAI3668884.1"/>
    </source>
</evidence>
<reference evidence="1 2" key="2">
    <citation type="journal article" date="2022" name="Mol. Ecol. Resour.">
        <title>The genomes of chicory, endive, great burdock and yacon provide insights into Asteraceae paleo-polyploidization history and plant inulin production.</title>
        <authorList>
            <person name="Fan W."/>
            <person name="Wang S."/>
            <person name="Wang H."/>
            <person name="Wang A."/>
            <person name="Jiang F."/>
            <person name="Liu H."/>
            <person name="Zhao H."/>
            <person name="Xu D."/>
            <person name="Zhang Y."/>
        </authorList>
    </citation>
    <scope>NUCLEOTIDE SEQUENCE [LARGE SCALE GENOMIC DNA]</scope>
    <source>
        <strain evidence="2">cv. Niubang</strain>
    </source>
</reference>
<gene>
    <name evidence="1" type="ORF">L6452_40101</name>
</gene>
<organism evidence="1 2">
    <name type="scientific">Arctium lappa</name>
    <name type="common">Greater burdock</name>
    <name type="synonym">Lappa major</name>
    <dbReference type="NCBI Taxonomy" id="4217"/>
    <lineage>
        <taxon>Eukaryota</taxon>
        <taxon>Viridiplantae</taxon>
        <taxon>Streptophyta</taxon>
        <taxon>Embryophyta</taxon>
        <taxon>Tracheophyta</taxon>
        <taxon>Spermatophyta</taxon>
        <taxon>Magnoliopsida</taxon>
        <taxon>eudicotyledons</taxon>
        <taxon>Gunneridae</taxon>
        <taxon>Pentapetalae</taxon>
        <taxon>asterids</taxon>
        <taxon>campanulids</taxon>
        <taxon>Asterales</taxon>
        <taxon>Asteraceae</taxon>
        <taxon>Carduoideae</taxon>
        <taxon>Cardueae</taxon>
        <taxon>Arctiinae</taxon>
        <taxon>Arctium</taxon>
    </lineage>
</organism>
<comment type="caution">
    <text evidence="1">The sequence shown here is derived from an EMBL/GenBank/DDBJ whole genome shotgun (WGS) entry which is preliminary data.</text>
</comment>
<evidence type="ECO:0000313" key="2">
    <source>
        <dbReference type="Proteomes" id="UP001055879"/>
    </source>
</evidence>